<sequence length="161" mass="18699">MDLIENWTSIRRHFSQSFGSSLHVSIASVDEDNTPTVTPVGTVFLNKDRTGFYFEKFVSTLPRHAKRNNSICILAVNSSKLFWLKSLFQGRFDRYPAFRLWGTLGKRRDATETELRALKKRLKSTRSLKGHRYLWGDMTVVREINFHKGEKINIGKMTETL</sequence>
<name>A0ABR7VD62_9FLAO</name>
<dbReference type="InterPro" id="IPR012349">
    <property type="entry name" value="Split_barrel_FMN-bd"/>
</dbReference>
<gene>
    <name evidence="1" type="ORF">HPE63_12905</name>
</gene>
<dbReference type="Gene3D" id="2.30.110.10">
    <property type="entry name" value="Electron Transport, Fmn-binding Protein, Chain A"/>
    <property type="match status" value="1"/>
</dbReference>
<protein>
    <submittedName>
        <fullName evidence="1">Pyridoxamine 5'-phosphate oxidase family protein</fullName>
    </submittedName>
</protein>
<organism evidence="1 2">
    <name type="scientific">Maribacter arenosus</name>
    <dbReference type="NCBI Taxonomy" id="1854708"/>
    <lineage>
        <taxon>Bacteria</taxon>
        <taxon>Pseudomonadati</taxon>
        <taxon>Bacteroidota</taxon>
        <taxon>Flavobacteriia</taxon>
        <taxon>Flavobacteriales</taxon>
        <taxon>Flavobacteriaceae</taxon>
        <taxon>Maribacter</taxon>
    </lineage>
</organism>
<keyword evidence="2" id="KW-1185">Reference proteome</keyword>
<proteinExistence type="predicted"/>
<dbReference type="Proteomes" id="UP000598350">
    <property type="component" value="Unassembled WGS sequence"/>
</dbReference>
<dbReference type="RefSeq" id="WP_188314677.1">
    <property type="nucleotide sequence ID" value="NZ_JABTCG010000004.1"/>
</dbReference>
<evidence type="ECO:0000313" key="1">
    <source>
        <dbReference type="EMBL" id="MBD0851572.1"/>
    </source>
</evidence>
<evidence type="ECO:0000313" key="2">
    <source>
        <dbReference type="Proteomes" id="UP000598350"/>
    </source>
</evidence>
<comment type="caution">
    <text evidence="1">The sequence shown here is derived from an EMBL/GenBank/DDBJ whole genome shotgun (WGS) entry which is preliminary data.</text>
</comment>
<accession>A0ABR7VD62</accession>
<reference evidence="1 2" key="1">
    <citation type="submission" date="2020-05" db="EMBL/GenBank/DDBJ databases">
        <title>The draft genome sequence of Maribacter arenosus CAU 1321.</title>
        <authorList>
            <person name="Mu L."/>
        </authorList>
    </citation>
    <scope>NUCLEOTIDE SEQUENCE [LARGE SCALE GENOMIC DNA]</scope>
    <source>
        <strain evidence="1 2">CAU 1321</strain>
    </source>
</reference>
<dbReference type="EMBL" id="JABTCG010000004">
    <property type="protein sequence ID" value="MBD0851572.1"/>
    <property type="molecule type" value="Genomic_DNA"/>
</dbReference>
<dbReference type="SUPFAM" id="SSF50475">
    <property type="entry name" value="FMN-binding split barrel"/>
    <property type="match status" value="1"/>
</dbReference>